<proteinExistence type="predicted"/>
<dbReference type="InterPro" id="IPR036071">
    <property type="entry name" value="AMMECR1_dom_sf"/>
</dbReference>
<reference evidence="2 3" key="1">
    <citation type="submission" date="2018-08" db="EMBL/GenBank/DDBJ databases">
        <authorList>
            <person name="Khan S.A."/>
        </authorList>
    </citation>
    <scope>NUCLEOTIDE SEQUENCE [LARGE SCALE GENOMIC DNA]</scope>
    <source>
        <strain evidence="2 3">GTF-13</strain>
    </source>
</reference>
<keyword evidence="3" id="KW-1185">Reference proteome</keyword>
<organism evidence="2 3">
    <name type="scientific">Aestuariirhabdus litorea</name>
    <dbReference type="NCBI Taxonomy" id="2528527"/>
    <lineage>
        <taxon>Bacteria</taxon>
        <taxon>Pseudomonadati</taxon>
        <taxon>Pseudomonadota</taxon>
        <taxon>Gammaproteobacteria</taxon>
        <taxon>Oceanospirillales</taxon>
        <taxon>Aestuariirhabdaceae</taxon>
        <taxon>Aestuariirhabdus</taxon>
    </lineage>
</organism>
<dbReference type="InterPro" id="IPR023473">
    <property type="entry name" value="AMMECR1"/>
</dbReference>
<dbReference type="Gene3D" id="3.30.1490.150">
    <property type="entry name" value="Hypothetical protein ph0010, domain 2"/>
    <property type="match status" value="1"/>
</dbReference>
<dbReference type="AlphaFoldDB" id="A0A3P3VNE4"/>
<evidence type="ECO:0000259" key="1">
    <source>
        <dbReference type="PROSITE" id="PS51112"/>
    </source>
</evidence>
<dbReference type="PANTHER" id="PTHR13016:SF0">
    <property type="entry name" value="AMME SYNDROME CANDIDATE GENE 1 PROTEIN"/>
    <property type="match status" value="1"/>
</dbReference>
<dbReference type="NCBIfam" id="TIGR04335">
    <property type="entry name" value="AmmeMemoSam_A"/>
    <property type="match status" value="1"/>
</dbReference>
<evidence type="ECO:0000313" key="3">
    <source>
        <dbReference type="Proteomes" id="UP000280792"/>
    </source>
</evidence>
<dbReference type="InterPro" id="IPR027623">
    <property type="entry name" value="AmmeMemoSam_A"/>
</dbReference>
<dbReference type="SUPFAM" id="SSF143447">
    <property type="entry name" value="AMMECR1-like"/>
    <property type="match status" value="1"/>
</dbReference>
<dbReference type="Proteomes" id="UP000280792">
    <property type="component" value="Unassembled WGS sequence"/>
</dbReference>
<dbReference type="Gene3D" id="3.30.700.20">
    <property type="entry name" value="Hypothetical protein ph0010, domain 1"/>
    <property type="match status" value="1"/>
</dbReference>
<dbReference type="RefSeq" id="WP_125017713.1">
    <property type="nucleotide sequence ID" value="NZ_QWEZ01000002.1"/>
</dbReference>
<dbReference type="PANTHER" id="PTHR13016">
    <property type="entry name" value="AMMECR1 HOMOLOG"/>
    <property type="match status" value="1"/>
</dbReference>
<reference evidence="2 3" key="2">
    <citation type="submission" date="2018-12" db="EMBL/GenBank/DDBJ databases">
        <title>Simiduia agarivorans gen. nov., sp. nov., a marine, agarolytic bacterium isolated from shallow coastal water from Keelung, Taiwan.</title>
        <authorList>
            <person name="Shieh W.Y."/>
        </authorList>
    </citation>
    <scope>NUCLEOTIDE SEQUENCE [LARGE SCALE GENOMIC DNA]</scope>
    <source>
        <strain evidence="2 3">GTF-13</strain>
    </source>
</reference>
<name>A0A3P3VNE4_9GAMM</name>
<dbReference type="Pfam" id="PF01871">
    <property type="entry name" value="AMMECR1"/>
    <property type="match status" value="1"/>
</dbReference>
<dbReference type="InterPro" id="IPR027485">
    <property type="entry name" value="AMMECR1_N"/>
</dbReference>
<dbReference type="PROSITE" id="PS51112">
    <property type="entry name" value="AMMECR1"/>
    <property type="match status" value="1"/>
</dbReference>
<dbReference type="NCBIfam" id="TIGR00296">
    <property type="entry name" value="TIGR00296 family protein"/>
    <property type="match status" value="1"/>
</dbReference>
<dbReference type="EMBL" id="QWEZ01000002">
    <property type="protein sequence ID" value="RRJ83229.1"/>
    <property type="molecule type" value="Genomic_DNA"/>
</dbReference>
<dbReference type="InterPro" id="IPR002733">
    <property type="entry name" value="AMMECR1_domain"/>
</dbReference>
<accession>A0A3P3VNE4</accession>
<protein>
    <submittedName>
        <fullName evidence="2">AmmeMemoRadiSam system protein A</fullName>
    </submittedName>
</protein>
<evidence type="ECO:0000313" key="2">
    <source>
        <dbReference type="EMBL" id="RRJ83229.1"/>
    </source>
</evidence>
<sequence length="198" mass="21771">MAPISSTESPLTPALQQQLLQLARRAISQGCQQETLRPPPTDALEPPLRVPTAGFVTLTQQGQLRGCMGSLEARRPLAEEIVEDACSAAFRDPRFPPLTGEELPRTRIEISLLSPLEAVAAECREALLAQLRPGVDGLLIESGGNQATFLPQVWEQLPEGDRFLDHLLRKAGLNPARWPEPMNAYRYQVHHFSEPAPG</sequence>
<comment type="caution">
    <text evidence="2">The sequence shown here is derived from an EMBL/GenBank/DDBJ whole genome shotgun (WGS) entry which is preliminary data.</text>
</comment>
<gene>
    <name evidence="2" type="primary">amrA</name>
    <name evidence="2" type="ORF">D0544_15460</name>
</gene>
<feature type="domain" description="AMMECR1" evidence="1">
    <location>
        <begin position="14"/>
        <end position="198"/>
    </location>
</feature>